<feature type="compositionally biased region" description="Polar residues" evidence="1">
    <location>
        <begin position="1250"/>
        <end position="1280"/>
    </location>
</feature>
<evidence type="ECO:0000256" key="1">
    <source>
        <dbReference type="SAM" id="MobiDB-lite"/>
    </source>
</evidence>
<feature type="region of interest" description="Disordered" evidence="1">
    <location>
        <begin position="212"/>
        <end position="243"/>
    </location>
</feature>
<dbReference type="Pfam" id="PF04468">
    <property type="entry name" value="PSP1"/>
    <property type="match status" value="1"/>
</dbReference>
<feature type="compositionally biased region" description="Polar residues" evidence="1">
    <location>
        <begin position="744"/>
        <end position="759"/>
    </location>
</feature>
<dbReference type="EMBL" id="HBNS01021083">
    <property type="protein sequence ID" value="CAE4610711.1"/>
    <property type="molecule type" value="Transcribed_RNA"/>
</dbReference>
<dbReference type="NCBIfam" id="NF041131">
    <property type="entry name" value="RicT_YaaT_fam"/>
    <property type="match status" value="1"/>
</dbReference>
<feature type="compositionally biased region" description="Polar residues" evidence="1">
    <location>
        <begin position="102"/>
        <end position="112"/>
    </location>
</feature>
<feature type="region of interest" description="Disordered" evidence="1">
    <location>
        <begin position="513"/>
        <end position="706"/>
    </location>
</feature>
<feature type="compositionally biased region" description="Polar residues" evidence="1">
    <location>
        <begin position="529"/>
        <end position="542"/>
    </location>
</feature>
<organism evidence="3">
    <name type="scientific">Ditylum brightwellii</name>
    <dbReference type="NCBI Taxonomy" id="49249"/>
    <lineage>
        <taxon>Eukaryota</taxon>
        <taxon>Sar</taxon>
        <taxon>Stramenopiles</taxon>
        <taxon>Ochrophyta</taxon>
        <taxon>Bacillariophyta</taxon>
        <taxon>Mediophyceae</taxon>
        <taxon>Lithodesmiophycidae</taxon>
        <taxon>Lithodesmiales</taxon>
        <taxon>Lithodesmiaceae</taxon>
        <taxon>Ditylum</taxon>
    </lineage>
</organism>
<feature type="region of interest" description="Disordered" evidence="1">
    <location>
        <begin position="1244"/>
        <end position="1291"/>
    </location>
</feature>
<dbReference type="InterPro" id="IPR007557">
    <property type="entry name" value="PSP1_C"/>
</dbReference>
<feature type="compositionally biased region" description="Low complexity" evidence="1">
    <location>
        <begin position="126"/>
        <end position="136"/>
    </location>
</feature>
<dbReference type="InterPro" id="IPR047767">
    <property type="entry name" value="PSP1-like"/>
</dbReference>
<feature type="compositionally biased region" description="Basic and acidic residues" evidence="1">
    <location>
        <begin position="15"/>
        <end position="27"/>
    </location>
</feature>
<dbReference type="GO" id="GO:0005737">
    <property type="term" value="C:cytoplasm"/>
    <property type="evidence" value="ECO:0007669"/>
    <property type="project" value="TreeGrafter"/>
</dbReference>
<feature type="region of interest" description="Disordered" evidence="1">
    <location>
        <begin position="292"/>
        <end position="319"/>
    </location>
</feature>
<protein>
    <recommendedName>
        <fullName evidence="2">PSP1 C-terminal domain-containing protein</fullName>
    </recommendedName>
</protein>
<feature type="region of interest" description="Disordered" evidence="1">
    <location>
        <begin position="1"/>
        <end position="136"/>
    </location>
</feature>
<feature type="compositionally biased region" description="Low complexity" evidence="1">
    <location>
        <begin position="608"/>
        <end position="621"/>
    </location>
</feature>
<evidence type="ECO:0000313" key="3">
    <source>
        <dbReference type="EMBL" id="CAE4610711.1"/>
    </source>
</evidence>
<sequence>MTTSAPPPKAPSPWDENKRSSDGEIKGVELGFASLTFSSHFPGGSRPPALSVSSLSTIGDDHNQPQNRNSEGTMGCLVGTPPSPSSSPYRPVNRQVGPPHSISENYRNQNVRGASLPSPIGTVSRPTTSNNSSYAASSPLIIRPSSSAEANNSDTIFATDHGSSFFLTNNLPPATKLEPITNLSNDLNAKNSDINEGTMGFPNNSIGAPITGTLFSPADHFQKDNRASPPNSGSNMNPNKNVITPRKSEIESSLYSNNFDHSHKSHLEQSPGSHYFDDGLIGLGVRKDGLNSTSSPNINSVGVGRTTPSSPLSEFVSGNKTSYNRALPTFSAPADSRNTNSMSEHLFANRDQANQSVVSASRGTCNGNHFGSRPPLSGNRSSIDSKLIESTSFGSFEQHMTSSRDTLFNQQRDYSNPDIDTHGGAGKNVIDHPFGGALRPHLRHSNSDITNYRAQVPLSTSMFGSSGVSIGSSNSFIEEHSQAEHISHHRQYPSSRARAASMGSPGFISEHDHLQPQGPYINHGRRSHGSSFDDTSMYQSYRGNDGLFADSNFGRGEENRQMHPMKGQGNQMRHPMRSDNYQLQHPQMHHDQQGLPQHQSQIRPAPHQSQGVLQSQQPQRSGDQRQTRSQSGNFQSHASFSNVGREQDYYDDGFGQQGHNIIGNQQQLKSFHHQRSSSGQFGPHGVPPQQDVFREPVTPGAGGMLHFEHSSGVGLGIEANRFDGHQQIHQSVSSGSDIGAVMNRSGNMPTYSTPSTPREGSSRVYGPSTIDPYYQNQQRFPGHQHPVRAGQGQFQHDGDLGHLYQPHLGVNRGLQQQFSGEEFHSGEVTQSDMIHKVRIERRGNGGTPVLPHTDEMIMNVNNVNMHGSSMGRGNDQLQGPYGGNVQEHRSLGQQQYFTYPGQRRIEPASPVSHHHGPIMLSPTQHHSRQHSGGLSFDGDVGHSFPVESLDGSPMGAGTNMVKNSNSANTQDNIVLHHHPQEQTGVLAARMGVRGGTMQHPAMSPSQSNGPGLPPVEQMVPTGINPHFSPIDSAQHQQQLTSGSVSVQSMSGPRVVYNVKFKRTQRSFILGQRIPRDIKIGCYVKVEADRGEDLGIVLSKMPAEKFNASGRSSFRMGVGSAPSGVSLPGIGEISPSIGGVVPIGTTPGGAADLKRIIRLATHDEVSLLVVKREEEDELLKICRAKVRQRGLPMNVVDAEYQFDRHKLTFFFEAEGRIDFRELVRDLFSIYKTRIWMQQLDKNGVGSGGCSDESSGNVSPSNDAGQSSVVSFASEDSASGRLQGSLERVSNDDKQREVNAKFLKTGDLLIEKGQDKEME</sequence>
<name>A0A7S4VPJ5_9STRA</name>
<feature type="compositionally biased region" description="Low complexity" evidence="1">
    <location>
        <begin position="228"/>
        <end position="241"/>
    </location>
</feature>
<proteinExistence type="predicted"/>
<feature type="compositionally biased region" description="Low complexity" evidence="1">
    <location>
        <begin position="653"/>
        <end position="667"/>
    </location>
</feature>
<feature type="region of interest" description="Disordered" evidence="1">
    <location>
        <begin position="729"/>
        <end position="770"/>
    </location>
</feature>
<dbReference type="PANTHER" id="PTHR43830:SF3">
    <property type="entry name" value="PROTEIN PSP1"/>
    <property type="match status" value="1"/>
</dbReference>
<dbReference type="PANTHER" id="PTHR43830">
    <property type="entry name" value="PROTEIN PSP1"/>
    <property type="match status" value="1"/>
</dbReference>
<feature type="compositionally biased region" description="Pro residues" evidence="1">
    <location>
        <begin position="1"/>
        <end position="11"/>
    </location>
</feature>
<gene>
    <name evidence="3" type="ORF">DBRI00130_LOCUS16722</name>
</gene>
<accession>A0A7S4VPJ5</accession>
<evidence type="ECO:0000259" key="2">
    <source>
        <dbReference type="PROSITE" id="PS51411"/>
    </source>
</evidence>
<reference evidence="3" key="1">
    <citation type="submission" date="2021-01" db="EMBL/GenBank/DDBJ databases">
        <authorList>
            <person name="Corre E."/>
            <person name="Pelletier E."/>
            <person name="Niang G."/>
            <person name="Scheremetjew M."/>
            <person name="Finn R."/>
            <person name="Kale V."/>
            <person name="Holt S."/>
            <person name="Cochrane G."/>
            <person name="Meng A."/>
            <person name="Brown T."/>
            <person name="Cohen L."/>
        </authorList>
    </citation>
    <scope>NUCLEOTIDE SEQUENCE</scope>
    <source>
        <strain evidence="3">GSO104</strain>
    </source>
</reference>
<feature type="domain" description="PSP1 C-terminal" evidence="2">
    <location>
        <begin position="1153"/>
        <end position="1238"/>
    </location>
</feature>
<feature type="compositionally biased region" description="Polar residues" evidence="1">
    <location>
        <begin position="627"/>
        <end position="644"/>
    </location>
</feature>
<dbReference type="PROSITE" id="PS51411">
    <property type="entry name" value="PSP1_C"/>
    <property type="match status" value="1"/>
</dbReference>